<evidence type="ECO:0000313" key="2">
    <source>
        <dbReference type="RefSeq" id="XP_075080165.1"/>
    </source>
</evidence>
<gene>
    <name evidence="2" type="primary">LOC142165528</name>
</gene>
<name>A0AC58S593_TOBAC</name>
<sequence length="283" mass="33041">MAVLENRVKATNVDPIMKKVFSNWQWVANYDEAAGVYEMHTIQDMMILWEDLKGTMNGINGPSLIMWDFNTIMSIEDRVQGNPVQEIENSEEKFKWTNNHVHSRIDRILVNGEWIQKWLAMEGIIMNPGFLDHCPLKITIDDTKQEGRRPFKFFNYLASHQNFDEIVKQCWRKSIGHKIQVARSKLKGIQAQMTLPRNENEAILQEKVAKFELAKWLEVEESVLKQKSRIKWLKLGDSNTTYFNAYVKYRQTSNHIGRLTNSAGQILQSAIEVEKDILSFYKS</sequence>
<reference evidence="2" key="2">
    <citation type="submission" date="2025-08" db="UniProtKB">
        <authorList>
            <consortium name="RefSeq"/>
        </authorList>
    </citation>
    <scope>IDENTIFICATION</scope>
    <source>
        <tissue evidence="2">Leaf</tissue>
    </source>
</reference>
<keyword evidence="1" id="KW-1185">Reference proteome</keyword>
<evidence type="ECO:0000313" key="1">
    <source>
        <dbReference type="Proteomes" id="UP000790787"/>
    </source>
</evidence>
<dbReference type="RefSeq" id="XP_075080165.1">
    <property type="nucleotide sequence ID" value="XM_075224064.1"/>
</dbReference>
<accession>A0AC58S593</accession>
<protein>
    <submittedName>
        <fullName evidence="2">Uncharacterized protein LOC142165528</fullName>
    </submittedName>
</protein>
<reference evidence="1" key="1">
    <citation type="journal article" date="2014" name="Nat. Commun.">
        <title>The tobacco genome sequence and its comparison with those of tomato and potato.</title>
        <authorList>
            <person name="Sierro N."/>
            <person name="Battey J.N."/>
            <person name="Ouadi S."/>
            <person name="Bakaher N."/>
            <person name="Bovet L."/>
            <person name="Willig A."/>
            <person name="Goepfert S."/>
            <person name="Peitsch M.C."/>
            <person name="Ivanov N.V."/>
        </authorList>
    </citation>
    <scope>NUCLEOTIDE SEQUENCE [LARGE SCALE GENOMIC DNA]</scope>
</reference>
<proteinExistence type="predicted"/>
<dbReference type="Proteomes" id="UP000790787">
    <property type="component" value="Chromosome 10"/>
</dbReference>
<organism evidence="1 2">
    <name type="scientific">Nicotiana tabacum</name>
    <name type="common">Common tobacco</name>
    <dbReference type="NCBI Taxonomy" id="4097"/>
    <lineage>
        <taxon>Eukaryota</taxon>
        <taxon>Viridiplantae</taxon>
        <taxon>Streptophyta</taxon>
        <taxon>Embryophyta</taxon>
        <taxon>Tracheophyta</taxon>
        <taxon>Spermatophyta</taxon>
        <taxon>Magnoliopsida</taxon>
        <taxon>eudicotyledons</taxon>
        <taxon>Gunneridae</taxon>
        <taxon>Pentapetalae</taxon>
        <taxon>asterids</taxon>
        <taxon>lamiids</taxon>
        <taxon>Solanales</taxon>
        <taxon>Solanaceae</taxon>
        <taxon>Nicotianoideae</taxon>
        <taxon>Nicotianeae</taxon>
        <taxon>Nicotiana</taxon>
    </lineage>
</organism>